<dbReference type="InterPro" id="IPR041267">
    <property type="entry name" value="NLRP_HD2"/>
</dbReference>
<accession>A0A8J6B7N1</accession>
<dbReference type="InterPro" id="IPR007111">
    <property type="entry name" value="NACHT_NTPase"/>
</dbReference>
<dbReference type="GO" id="GO:0005524">
    <property type="term" value="F:ATP binding"/>
    <property type="evidence" value="ECO:0007669"/>
    <property type="project" value="UniProtKB-KW"/>
</dbReference>
<evidence type="ECO:0000256" key="4">
    <source>
        <dbReference type="ARBA" id="ARBA00022840"/>
    </source>
</evidence>
<evidence type="ECO:0000256" key="3">
    <source>
        <dbReference type="ARBA" id="ARBA00022741"/>
    </source>
</evidence>
<protein>
    <submittedName>
        <fullName evidence="6">NACHT, LRR and PYD domains-containing protein 7</fullName>
    </submittedName>
</protein>
<dbReference type="SUPFAM" id="SSF52047">
    <property type="entry name" value="RNI-like"/>
    <property type="match status" value="1"/>
</dbReference>
<dbReference type="GO" id="GO:0005737">
    <property type="term" value="C:cytoplasm"/>
    <property type="evidence" value="ECO:0007669"/>
    <property type="project" value="TreeGrafter"/>
</dbReference>
<comment type="caution">
    <text evidence="6">The sequence shown here is derived from an EMBL/GenBank/DDBJ whole genome shotgun (WGS) entry which is preliminary data.</text>
</comment>
<dbReference type="EMBL" id="JAGFMF010011562">
    <property type="protein sequence ID" value="KAG8520579.1"/>
    <property type="molecule type" value="Genomic_DNA"/>
</dbReference>
<dbReference type="Pfam" id="PF17776">
    <property type="entry name" value="NLRC4_HD2"/>
    <property type="match status" value="1"/>
</dbReference>
<dbReference type="OrthoDB" id="120976at2759"/>
<gene>
    <name evidence="6" type="ORF">J0S82_007447</name>
</gene>
<dbReference type="InterPro" id="IPR027417">
    <property type="entry name" value="P-loop_NTPase"/>
</dbReference>
<dbReference type="PANTHER" id="PTHR45690">
    <property type="entry name" value="NACHT, LRR AND PYD DOMAINS-CONTAINING PROTEIN 12"/>
    <property type="match status" value="1"/>
</dbReference>
<keyword evidence="3" id="KW-0547">Nucleotide-binding</keyword>
<dbReference type="Gene3D" id="3.80.10.10">
    <property type="entry name" value="Ribonuclease Inhibitor"/>
    <property type="match status" value="2"/>
</dbReference>
<proteinExistence type="predicted"/>
<dbReference type="Gene3D" id="3.40.50.300">
    <property type="entry name" value="P-loop containing nucleotide triphosphate hydrolases"/>
    <property type="match status" value="1"/>
</dbReference>
<dbReference type="Proteomes" id="UP000700334">
    <property type="component" value="Unassembled WGS sequence"/>
</dbReference>
<dbReference type="SMART" id="SM00368">
    <property type="entry name" value="LRR_RI"/>
    <property type="match status" value="5"/>
</dbReference>
<dbReference type="PROSITE" id="PS50837">
    <property type="entry name" value="NACHT"/>
    <property type="match status" value="1"/>
</dbReference>
<feature type="domain" description="NACHT" evidence="5">
    <location>
        <begin position="51"/>
        <end position="249"/>
    </location>
</feature>
<evidence type="ECO:0000259" key="5">
    <source>
        <dbReference type="PROSITE" id="PS50837"/>
    </source>
</evidence>
<keyword evidence="2" id="KW-0677">Repeat</keyword>
<evidence type="ECO:0000313" key="7">
    <source>
        <dbReference type="Proteomes" id="UP000700334"/>
    </source>
</evidence>
<reference evidence="6" key="1">
    <citation type="journal article" date="2021" name="Evol. Appl.">
        <title>The genome of the Pyrenean desman and the effects of bottlenecks and inbreeding on the genomic landscape of an endangered species.</title>
        <authorList>
            <person name="Escoda L."/>
            <person name="Castresana J."/>
        </authorList>
    </citation>
    <scope>NUCLEOTIDE SEQUENCE</scope>
    <source>
        <strain evidence="6">IBE-C5619</strain>
    </source>
</reference>
<dbReference type="InterPro" id="IPR032675">
    <property type="entry name" value="LRR_dom_sf"/>
</dbReference>
<dbReference type="InterPro" id="IPR041075">
    <property type="entry name" value="NOD1/2_WH"/>
</dbReference>
<dbReference type="Pfam" id="PF17779">
    <property type="entry name" value="WHD_NOD2"/>
    <property type="match status" value="1"/>
</dbReference>
<dbReference type="GO" id="GO:0050727">
    <property type="term" value="P:regulation of inflammatory response"/>
    <property type="evidence" value="ECO:0007669"/>
    <property type="project" value="TreeGrafter"/>
</dbReference>
<evidence type="ECO:0000256" key="1">
    <source>
        <dbReference type="ARBA" id="ARBA00022614"/>
    </source>
</evidence>
<dbReference type="Pfam" id="PF05729">
    <property type="entry name" value="NACHT"/>
    <property type="match status" value="1"/>
</dbReference>
<evidence type="ECO:0000313" key="6">
    <source>
        <dbReference type="EMBL" id="KAG8520579.1"/>
    </source>
</evidence>
<keyword evidence="7" id="KW-1185">Reference proteome</keyword>
<name>A0A8J6B7N1_GALPY</name>
<dbReference type="PANTHER" id="PTHR45690:SF22">
    <property type="entry name" value="NACHT DOMAIN-CONTAINING PROTEIN"/>
    <property type="match status" value="1"/>
</dbReference>
<dbReference type="InterPro" id="IPR050637">
    <property type="entry name" value="NLRP_innate_immun_reg"/>
</dbReference>
<dbReference type="SUPFAM" id="SSF52540">
    <property type="entry name" value="P-loop containing nucleoside triphosphate hydrolases"/>
    <property type="match status" value="1"/>
</dbReference>
<organism evidence="6 7">
    <name type="scientific">Galemys pyrenaicus</name>
    <name type="common">Iberian desman</name>
    <name type="synonym">Pyrenean desman</name>
    <dbReference type="NCBI Taxonomy" id="202257"/>
    <lineage>
        <taxon>Eukaryota</taxon>
        <taxon>Metazoa</taxon>
        <taxon>Chordata</taxon>
        <taxon>Craniata</taxon>
        <taxon>Vertebrata</taxon>
        <taxon>Euteleostomi</taxon>
        <taxon>Mammalia</taxon>
        <taxon>Eutheria</taxon>
        <taxon>Laurasiatheria</taxon>
        <taxon>Eulipotyphla</taxon>
        <taxon>Talpidae</taxon>
        <taxon>Galemys</taxon>
    </lineage>
</organism>
<evidence type="ECO:0000256" key="2">
    <source>
        <dbReference type="ARBA" id="ARBA00022737"/>
    </source>
</evidence>
<keyword evidence="1" id="KW-0433">Leucine-rich repeat</keyword>
<feature type="non-terminal residue" evidence="6">
    <location>
        <position position="807"/>
    </location>
</feature>
<keyword evidence="4" id="KW-0067">ATP-binding</keyword>
<dbReference type="AlphaFoldDB" id="A0A8J6B7N1"/>
<sequence length="807" mass="88534">GEDRNAMETSSSIWKNLSWPGGSGDVHYTVTQGGRDLPLSGSRGPLQPSPLTAVLYGPAGVGKTTLAKKWMLDWTRDRLPQTFSSAFYLSCKELNRLAPCSFPELVSRDGPQGRGAVAELLAREQEILFVIDGFEELRVPEGALCRDLCGDWRQPQPVPALLGSLLRRKVLPGAALLVTTRSGALGELRLLVEQPLFLEIRGLAEPERKEYFLRHFREEAQALRAFSLMKSNAALFSLGAAPAVCWLACTCLELQLARGEDPGPTCRTTTALFLRFLCGQFPPAPGSCPGPGLRVALQAASLLAARGTWAQTSLFDREDLARLDVQEADLCPLLDKQLLHKDRHCAGCYSFVHLSVQQFFAATFYVLEDGPPGRLGEVPKLLSKEERLKNPGLAQVGLFLFGLAVEEPASELETAFGCRVSREVARELLKCGLGSSVGKPFSSVMDTKEVFSCLYESQKGQLVTEAMARIQDVSLHLTSAFEMTQFAFCLRHCQNLQKVSLQVDKGLFLEDDADPTAGTWAERSQHDHHALRLWTDFCSVLMSNQNLGVLDVRQSFLSRSSVRILCEQITHVTCHLQKVVIKDVSPAAAHQDFCLALIGKKTLTQLALEGRGLGDRRLLLLLGEALKHPRCRLQSLRLGACPETPQQWASGFSGSGAAQFPDSCGLEAGETLDEKAKLLCWTLRQPTCFLQKLSLESCHLTEAFCKELCPALIVSQALTHLCLANNSLGDGGVKRLCEGLSYPECKLQTLVLWHCDVTQHGCRHISRLLQGDCSLTHLDLGLNPIAAGLRFFCEALKKPSCNLRCLG</sequence>